<protein>
    <recommendedName>
        <fullName evidence="6">THAP-type domain-containing protein</fullName>
    </recommendedName>
</protein>
<dbReference type="InterPro" id="IPR038441">
    <property type="entry name" value="THAP_Znf_sf"/>
</dbReference>
<dbReference type="GO" id="GO:0003677">
    <property type="term" value="F:DNA binding"/>
    <property type="evidence" value="ECO:0007669"/>
    <property type="project" value="UniProtKB-UniRule"/>
</dbReference>
<evidence type="ECO:0000313" key="7">
    <source>
        <dbReference type="Ensembl" id="ENSGMOP00000041531.1"/>
    </source>
</evidence>
<dbReference type="Pfam" id="PF05485">
    <property type="entry name" value="THAP"/>
    <property type="match status" value="1"/>
</dbReference>
<dbReference type="PANTHER" id="PTHR46927">
    <property type="entry name" value="AGAP005574-PA"/>
    <property type="match status" value="1"/>
</dbReference>
<keyword evidence="8" id="KW-1185">Reference proteome</keyword>
<proteinExistence type="predicted"/>
<dbReference type="SMART" id="SM00692">
    <property type="entry name" value="DM3"/>
    <property type="match status" value="1"/>
</dbReference>
<name>A0A8C5B3X7_GADMO</name>
<reference evidence="7" key="2">
    <citation type="submission" date="2025-09" db="UniProtKB">
        <authorList>
            <consortium name="Ensembl"/>
        </authorList>
    </citation>
    <scope>IDENTIFICATION</scope>
</reference>
<dbReference type="PANTHER" id="PTHR46927:SF3">
    <property type="entry name" value="THAP-TYPE DOMAIN-CONTAINING PROTEIN"/>
    <property type="match status" value="1"/>
</dbReference>
<feature type="domain" description="THAP-type" evidence="6">
    <location>
        <begin position="1"/>
        <end position="90"/>
    </location>
</feature>
<dbReference type="Proteomes" id="UP000694546">
    <property type="component" value="Chromosome 6"/>
</dbReference>
<reference evidence="7" key="1">
    <citation type="submission" date="2025-08" db="UniProtKB">
        <authorList>
            <consortium name="Ensembl"/>
        </authorList>
    </citation>
    <scope>IDENTIFICATION</scope>
</reference>
<evidence type="ECO:0000256" key="4">
    <source>
        <dbReference type="ARBA" id="ARBA00023125"/>
    </source>
</evidence>
<keyword evidence="2 5" id="KW-0863">Zinc-finger</keyword>
<dbReference type="SMART" id="SM00980">
    <property type="entry name" value="THAP"/>
    <property type="match status" value="1"/>
</dbReference>
<dbReference type="SUPFAM" id="SSF57716">
    <property type="entry name" value="Glucocorticoid receptor-like (DNA-binding domain)"/>
    <property type="match status" value="1"/>
</dbReference>
<accession>A0A8C5B3X7</accession>
<evidence type="ECO:0000256" key="3">
    <source>
        <dbReference type="ARBA" id="ARBA00022833"/>
    </source>
</evidence>
<dbReference type="GeneTree" id="ENSGT01030000235948"/>
<dbReference type="Ensembl" id="ENSGMOT00000033353.1">
    <property type="protein sequence ID" value="ENSGMOP00000041531.1"/>
    <property type="gene ID" value="ENSGMOG00000022516.1"/>
</dbReference>
<evidence type="ECO:0000256" key="2">
    <source>
        <dbReference type="ARBA" id="ARBA00022771"/>
    </source>
</evidence>
<dbReference type="InterPro" id="IPR052224">
    <property type="entry name" value="THAP_domain_protein"/>
</dbReference>
<evidence type="ECO:0000259" key="6">
    <source>
        <dbReference type="PROSITE" id="PS50950"/>
    </source>
</evidence>
<dbReference type="AlphaFoldDB" id="A0A8C5B3X7"/>
<evidence type="ECO:0000256" key="5">
    <source>
        <dbReference type="PROSITE-ProRule" id="PRU00309"/>
    </source>
</evidence>
<dbReference type="GO" id="GO:0008270">
    <property type="term" value="F:zinc ion binding"/>
    <property type="evidence" value="ECO:0007669"/>
    <property type="project" value="UniProtKB-KW"/>
</dbReference>
<keyword evidence="4 5" id="KW-0238">DNA-binding</keyword>
<keyword evidence="3" id="KW-0862">Zinc</keyword>
<dbReference type="PROSITE" id="PS50950">
    <property type="entry name" value="ZF_THAP"/>
    <property type="match status" value="1"/>
</dbReference>
<evidence type="ECO:0000313" key="8">
    <source>
        <dbReference type="Proteomes" id="UP000694546"/>
    </source>
</evidence>
<sequence length="138" mass="15465">MPSGCLVPGCTEKSRLGQSVSFHGLPVKDAQRCKLWLRAINNPRVGEDTGKEIIKGKTICSLHFKLEDFDGRLFGKIRSALKPTAVPVDALYTSKRCYLLTKKVYSTSITVMGRVHPTGCVPAFNRRERQKIEDKDKE</sequence>
<organism evidence="7 8">
    <name type="scientific">Gadus morhua</name>
    <name type="common">Atlantic cod</name>
    <dbReference type="NCBI Taxonomy" id="8049"/>
    <lineage>
        <taxon>Eukaryota</taxon>
        <taxon>Metazoa</taxon>
        <taxon>Chordata</taxon>
        <taxon>Craniata</taxon>
        <taxon>Vertebrata</taxon>
        <taxon>Euteleostomi</taxon>
        <taxon>Actinopterygii</taxon>
        <taxon>Neopterygii</taxon>
        <taxon>Teleostei</taxon>
        <taxon>Neoteleostei</taxon>
        <taxon>Acanthomorphata</taxon>
        <taxon>Zeiogadaria</taxon>
        <taxon>Gadariae</taxon>
        <taxon>Gadiformes</taxon>
        <taxon>Gadoidei</taxon>
        <taxon>Gadidae</taxon>
        <taxon>Gadus</taxon>
    </lineage>
</organism>
<dbReference type="Gene3D" id="6.20.210.20">
    <property type="entry name" value="THAP domain"/>
    <property type="match status" value="1"/>
</dbReference>
<evidence type="ECO:0000256" key="1">
    <source>
        <dbReference type="ARBA" id="ARBA00022723"/>
    </source>
</evidence>
<dbReference type="InterPro" id="IPR006612">
    <property type="entry name" value="THAP_Znf"/>
</dbReference>
<keyword evidence="1" id="KW-0479">Metal-binding</keyword>